<dbReference type="GO" id="GO:1990544">
    <property type="term" value="P:mitochondrial ATP transmembrane transport"/>
    <property type="evidence" value="ECO:0007669"/>
    <property type="project" value="InterPro"/>
</dbReference>
<evidence type="ECO:0000256" key="15">
    <source>
        <dbReference type="RuleBase" id="RU000488"/>
    </source>
</evidence>
<evidence type="ECO:0000256" key="1">
    <source>
        <dbReference type="ARBA" id="ARBA00004448"/>
    </source>
</evidence>
<feature type="region of interest" description="Disordered" evidence="17">
    <location>
        <begin position="253"/>
        <end position="278"/>
    </location>
</feature>
<gene>
    <name evidence="18" type="ORF">Vafri_8605</name>
</gene>
<reference evidence="18" key="1">
    <citation type="journal article" date="2021" name="Proc. Natl. Acad. Sci. U.S.A.">
        <title>Three genomes in the algal genus Volvox reveal the fate of a haploid sex-determining region after a transition to homothallism.</title>
        <authorList>
            <person name="Yamamoto K."/>
            <person name="Hamaji T."/>
            <person name="Kawai-Toyooka H."/>
            <person name="Matsuzaki R."/>
            <person name="Takahashi F."/>
            <person name="Nishimura Y."/>
            <person name="Kawachi M."/>
            <person name="Noguchi H."/>
            <person name="Minakuchi Y."/>
            <person name="Umen J.G."/>
            <person name="Toyoda A."/>
            <person name="Nozaki H."/>
        </authorList>
    </citation>
    <scope>NUCLEOTIDE SEQUENCE</scope>
    <source>
        <strain evidence="18">NIES-3780</strain>
    </source>
</reference>
<evidence type="ECO:0000256" key="9">
    <source>
        <dbReference type="ARBA" id="ARBA00022989"/>
    </source>
</evidence>
<sequence>MTDDKSQLHNSSMQAPNTMDNDGSLRNPRAGSLLSDSVAALLCSSLFTTLFYPLHRVKILLQTQDSNPLIISGQVRRYRVMTAVPRLIREGGARELWRGNGAYMLRHVPSTTLSFAFKDAVLRALPHYGGYEDLGRAALVNLAAGFIGGTAALFLVYPLDFATIRMASELRHSKKGLGVMDTLNSTKRSGGLAALYRGFGVSATAIGAYKALYFGLYDTACAAMEQRAGWAAAAAVRRPHSAAIPWAAAAKSGSGASGPSGPPIAASSATAPTGHQPRQHRLTVMQRWATANLVVVTASSLTYPLDVVRKRLVADTALGPSQQQYKGFVDCVTKIARTEGLGGFYRFYGYDMLLRLGGGILLVLYDELKTRGPGSVARQLLTVMPQPGRGLHDQQGDHEP</sequence>
<keyword evidence="19" id="KW-1185">Reference proteome</keyword>
<dbReference type="Proteomes" id="UP000747399">
    <property type="component" value="Unassembled WGS sequence"/>
</dbReference>
<organism evidence="18 19">
    <name type="scientific">Volvox africanus</name>
    <dbReference type="NCBI Taxonomy" id="51714"/>
    <lineage>
        <taxon>Eukaryota</taxon>
        <taxon>Viridiplantae</taxon>
        <taxon>Chlorophyta</taxon>
        <taxon>core chlorophytes</taxon>
        <taxon>Chlorophyceae</taxon>
        <taxon>CS clade</taxon>
        <taxon>Chlamydomonadales</taxon>
        <taxon>Volvocaceae</taxon>
        <taxon>Volvox</taxon>
    </lineage>
</organism>
<keyword evidence="4 15" id="KW-0813">Transport</keyword>
<evidence type="ECO:0000256" key="2">
    <source>
        <dbReference type="ARBA" id="ARBA00006375"/>
    </source>
</evidence>
<protein>
    <recommendedName>
        <fullName evidence="16">ADP/ATP translocase</fullName>
    </recommendedName>
    <alternativeName>
        <fullName evidence="16">ADP,ATP carrier protein</fullName>
    </alternativeName>
</protein>
<dbReference type="GO" id="GO:0005743">
    <property type="term" value="C:mitochondrial inner membrane"/>
    <property type="evidence" value="ECO:0007669"/>
    <property type="project" value="UniProtKB-SubCell"/>
</dbReference>
<feature type="compositionally biased region" description="Polar residues" evidence="17">
    <location>
        <begin position="8"/>
        <end position="21"/>
    </location>
</feature>
<keyword evidence="9 16" id="KW-1133">Transmembrane helix</keyword>
<feature type="repeat" description="Solcar" evidence="14">
    <location>
        <begin position="31"/>
        <end position="124"/>
    </location>
</feature>
<evidence type="ECO:0000256" key="6">
    <source>
        <dbReference type="ARBA" id="ARBA00022692"/>
    </source>
</evidence>
<keyword evidence="6 14" id="KW-0812">Transmembrane</keyword>
<comment type="subcellular location">
    <subcellularLocation>
        <location evidence="16">Membrane</location>
        <topology evidence="16">Multi-pass membrane protein</topology>
    </subcellularLocation>
    <subcellularLocation>
        <location evidence="1">Mitochondrion inner membrane</location>
        <topology evidence="1">Multi-pass membrane protein</topology>
    </subcellularLocation>
</comment>
<dbReference type="EMBL" id="BNCO01000014">
    <property type="protein sequence ID" value="GIL52840.1"/>
    <property type="molecule type" value="Genomic_DNA"/>
</dbReference>
<dbReference type="SUPFAM" id="SSF103506">
    <property type="entry name" value="Mitochondrial carrier"/>
    <property type="match status" value="1"/>
</dbReference>
<feature type="compositionally biased region" description="Low complexity" evidence="17">
    <location>
        <begin position="253"/>
        <end position="272"/>
    </location>
</feature>
<feature type="repeat" description="Solcar" evidence="14">
    <location>
        <begin position="136"/>
        <end position="223"/>
    </location>
</feature>
<evidence type="ECO:0000313" key="19">
    <source>
        <dbReference type="Proteomes" id="UP000747399"/>
    </source>
</evidence>
<dbReference type="GO" id="GO:0140021">
    <property type="term" value="P:mitochondrial ADP transmembrane transport"/>
    <property type="evidence" value="ECO:0007669"/>
    <property type="project" value="InterPro"/>
</dbReference>
<proteinExistence type="inferred from homology"/>
<name>A0A8J4B6X1_9CHLO</name>
<comment type="subunit">
    <text evidence="3 16">Monomer.</text>
</comment>
<evidence type="ECO:0000256" key="14">
    <source>
        <dbReference type="PROSITE-ProRule" id="PRU00282"/>
    </source>
</evidence>
<dbReference type="PANTHER" id="PTHR45635">
    <property type="entry name" value="ADP,ATP CARRIER PROTEIN 1-RELATED-RELATED"/>
    <property type="match status" value="1"/>
</dbReference>
<feature type="transmembrane region" description="Helical" evidence="16">
    <location>
        <begin position="138"/>
        <end position="159"/>
    </location>
</feature>
<keyword evidence="5" id="KW-0050">Antiport</keyword>
<evidence type="ECO:0000256" key="7">
    <source>
        <dbReference type="ARBA" id="ARBA00022737"/>
    </source>
</evidence>
<comment type="caution">
    <text evidence="16">Lacks conserved residue(s) required for the propagation of feature annotation.</text>
</comment>
<evidence type="ECO:0000256" key="16">
    <source>
        <dbReference type="RuleBase" id="RU368008"/>
    </source>
</evidence>
<dbReference type="AlphaFoldDB" id="A0A8J4B6X1"/>
<comment type="function">
    <text evidence="16">Catalyzes the exchange of ADP and ATP across the membrane.</text>
</comment>
<evidence type="ECO:0000256" key="10">
    <source>
        <dbReference type="ARBA" id="ARBA00023128"/>
    </source>
</evidence>
<dbReference type="PROSITE" id="PS50920">
    <property type="entry name" value="SOLCAR"/>
    <property type="match status" value="3"/>
</dbReference>
<comment type="similarity">
    <text evidence="2 15">Belongs to the mitochondrial carrier (TC 2.A.29) family.</text>
</comment>
<dbReference type="PANTHER" id="PTHR45635:SF14">
    <property type="entry name" value="ADP_ATP TRANSLOCASE"/>
    <property type="match status" value="1"/>
</dbReference>
<evidence type="ECO:0000256" key="5">
    <source>
        <dbReference type="ARBA" id="ARBA00022449"/>
    </source>
</evidence>
<evidence type="ECO:0000313" key="18">
    <source>
        <dbReference type="EMBL" id="GIL52840.1"/>
    </source>
</evidence>
<dbReference type="InterPro" id="IPR023395">
    <property type="entry name" value="MCP_dom_sf"/>
</dbReference>
<dbReference type="InterPro" id="IPR018108">
    <property type="entry name" value="MCP_transmembrane"/>
</dbReference>
<evidence type="ECO:0000256" key="17">
    <source>
        <dbReference type="SAM" id="MobiDB-lite"/>
    </source>
</evidence>
<feature type="repeat" description="Solcar" evidence="14">
    <location>
        <begin position="286"/>
        <end position="371"/>
    </location>
</feature>
<accession>A0A8J4B6X1</accession>
<keyword evidence="8" id="KW-0999">Mitochondrion inner membrane</keyword>
<evidence type="ECO:0000256" key="3">
    <source>
        <dbReference type="ARBA" id="ARBA00011245"/>
    </source>
</evidence>
<keyword evidence="7" id="KW-0677">Repeat</keyword>
<dbReference type="InterPro" id="IPR002067">
    <property type="entry name" value="MCP"/>
</dbReference>
<keyword evidence="11 14" id="KW-0472">Membrane</keyword>
<comment type="function">
    <text evidence="13">ADP:ATP antiporter that mediates import of ADP into the mitochondrial matrix for ATP synthesis, and export of ATP out to fuel the cell. Cycles between the cytoplasmic-open state (c-state) and the matrix-open state (m-state): operates by the alternating access mechanism with a single substrate-binding site intermittently exposed to either the cytosolic (c-state) or matrix (m-state) side of the inner mitochondrial membrane.</text>
</comment>
<dbReference type="Pfam" id="PF00153">
    <property type="entry name" value="Mito_carr"/>
    <property type="match status" value="3"/>
</dbReference>
<dbReference type="InterPro" id="IPR002113">
    <property type="entry name" value="ADT_euk_type"/>
</dbReference>
<evidence type="ECO:0000256" key="4">
    <source>
        <dbReference type="ARBA" id="ARBA00022448"/>
    </source>
</evidence>
<evidence type="ECO:0000256" key="12">
    <source>
        <dbReference type="ARBA" id="ARBA00024143"/>
    </source>
</evidence>
<evidence type="ECO:0000256" key="8">
    <source>
        <dbReference type="ARBA" id="ARBA00022792"/>
    </source>
</evidence>
<dbReference type="GO" id="GO:0005471">
    <property type="term" value="F:ATP:ADP antiporter activity"/>
    <property type="evidence" value="ECO:0007669"/>
    <property type="project" value="UniProtKB-UniRule"/>
</dbReference>
<feature type="region of interest" description="Disordered" evidence="17">
    <location>
        <begin position="1"/>
        <end position="27"/>
    </location>
</feature>
<dbReference type="Gene3D" id="1.50.40.10">
    <property type="entry name" value="Mitochondrial carrier domain"/>
    <property type="match status" value="1"/>
</dbReference>
<dbReference type="PRINTS" id="PR00926">
    <property type="entry name" value="MITOCARRIER"/>
</dbReference>
<comment type="catalytic activity">
    <reaction evidence="12">
        <text>ADP(in) + ATP(out) = ADP(out) + ATP(in)</text>
        <dbReference type="Rhea" id="RHEA:34999"/>
        <dbReference type="ChEBI" id="CHEBI:30616"/>
        <dbReference type="ChEBI" id="CHEBI:456216"/>
    </reaction>
    <physiologicalReaction direction="left-to-right" evidence="12">
        <dbReference type="Rhea" id="RHEA:35000"/>
    </physiologicalReaction>
</comment>
<comment type="caution">
    <text evidence="18">The sequence shown here is derived from an EMBL/GenBank/DDBJ whole genome shotgun (WGS) entry which is preliminary data.</text>
</comment>
<keyword evidence="10" id="KW-0496">Mitochondrion</keyword>
<evidence type="ECO:0000256" key="11">
    <source>
        <dbReference type="ARBA" id="ARBA00023136"/>
    </source>
</evidence>
<evidence type="ECO:0000256" key="13">
    <source>
        <dbReference type="ARBA" id="ARBA00045250"/>
    </source>
</evidence>